<organism evidence="3 4">
    <name type="scientific">Nonomuraea insulae</name>
    <dbReference type="NCBI Taxonomy" id="1616787"/>
    <lineage>
        <taxon>Bacteria</taxon>
        <taxon>Bacillati</taxon>
        <taxon>Actinomycetota</taxon>
        <taxon>Actinomycetes</taxon>
        <taxon>Streptosporangiales</taxon>
        <taxon>Streptosporangiaceae</taxon>
        <taxon>Nonomuraea</taxon>
    </lineage>
</organism>
<feature type="signal peptide" evidence="2">
    <location>
        <begin position="1"/>
        <end position="23"/>
    </location>
</feature>
<sequence length="191" mass="20525">MQPIMRTATLTALLMVQALPAAAARADDESAPPPLSKLSSFRVMPRVLHQKDVLRVLMKCPVRANHAVIGSTAFTLKGSWRSFREVGVNLSNGGFGKHAIPISRFAEPGHHDVHIKCVKVTLDHATGFKKVKLLSRASTPILIHPVKLHREPTSEETPPEPTAPATTAPPAPMAEPPEGVVSTVRGHLTTA</sequence>
<proteinExistence type="predicted"/>
<reference evidence="4" key="1">
    <citation type="journal article" date="2019" name="Int. J. Syst. Evol. Microbiol.">
        <title>The Global Catalogue of Microorganisms (GCM) 10K type strain sequencing project: providing services to taxonomists for standard genome sequencing and annotation.</title>
        <authorList>
            <consortium name="The Broad Institute Genomics Platform"/>
            <consortium name="The Broad Institute Genome Sequencing Center for Infectious Disease"/>
            <person name="Wu L."/>
            <person name="Ma J."/>
        </authorList>
    </citation>
    <scope>NUCLEOTIDE SEQUENCE [LARGE SCALE GENOMIC DNA]</scope>
    <source>
        <strain evidence="4">CCUG 53903</strain>
    </source>
</reference>
<dbReference type="RefSeq" id="WP_379514118.1">
    <property type="nucleotide sequence ID" value="NZ_JBHSPA010000016.1"/>
</dbReference>
<dbReference type="EMBL" id="JBHSPA010000016">
    <property type="protein sequence ID" value="MFC5824589.1"/>
    <property type="molecule type" value="Genomic_DNA"/>
</dbReference>
<keyword evidence="4" id="KW-1185">Reference proteome</keyword>
<name>A0ABW1CFS5_9ACTN</name>
<protein>
    <recommendedName>
        <fullName evidence="5">Secreted protein</fullName>
    </recommendedName>
</protein>
<evidence type="ECO:0000256" key="1">
    <source>
        <dbReference type="SAM" id="MobiDB-lite"/>
    </source>
</evidence>
<feature type="chain" id="PRO_5047186202" description="Secreted protein" evidence="2">
    <location>
        <begin position="24"/>
        <end position="191"/>
    </location>
</feature>
<dbReference type="Proteomes" id="UP001596058">
    <property type="component" value="Unassembled WGS sequence"/>
</dbReference>
<comment type="caution">
    <text evidence="3">The sequence shown here is derived from an EMBL/GenBank/DDBJ whole genome shotgun (WGS) entry which is preliminary data.</text>
</comment>
<feature type="region of interest" description="Disordered" evidence="1">
    <location>
        <begin position="148"/>
        <end position="191"/>
    </location>
</feature>
<evidence type="ECO:0008006" key="5">
    <source>
        <dbReference type="Google" id="ProtNLM"/>
    </source>
</evidence>
<evidence type="ECO:0000313" key="4">
    <source>
        <dbReference type="Proteomes" id="UP001596058"/>
    </source>
</evidence>
<evidence type="ECO:0000256" key="2">
    <source>
        <dbReference type="SAM" id="SignalP"/>
    </source>
</evidence>
<keyword evidence="2" id="KW-0732">Signal</keyword>
<gene>
    <name evidence="3" type="ORF">ACFPZ3_12085</name>
</gene>
<evidence type="ECO:0000313" key="3">
    <source>
        <dbReference type="EMBL" id="MFC5824589.1"/>
    </source>
</evidence>
<feature type="compositionally biased region" description="Pro residues" evidence="1">
    <location>
        <begin position="159"/>
        <end position="175"/>
    </location>
</feature>
<accession>A0ABW1CFS5</accession>